<gene>
    <name evidence="1" type="ORF">FY528_07580</name>
</gene>
<evidence type="ECO:0000313" key="1">
    <source>
        <dbReference type="EMBL" id="TYZ10910.1"/>
    </source>
</evidence>
<evidence type="ECO:0000313" key="2">
    <source>
        <dbReference type="Proteomes" id="UP000322791"/>
    </source>
</evidence>
<proteinExistence type="predicted"/>
<organism evidence="1 2">
    <name type="scientific">Hymenobacter lutimineralis</name>
    <dbReference type="NCBI Taxonomy" id="2606448"/>
    <lineage>
        <taxon>Bacteria</taxon>
        <taxon>Pseudomonadati</taxon>
        <taxon>Bacteroidota</taxon>
        <taxon>Cytophagia</taxon>
        <taxon>Cytophagales</taxon>
        <taxon>Hymenobacteraceae</taxon>
        <taxon>Hymenobacter</taxon>
    </lineage>
</organism>
<comment type="caution">
    <text evidence="1">The sequence shown here is derived from an EMBL/GenBank/DDBJ whole genome shotgun (WGS) entry which is preliminary data.</text>
</comment>
<reference evidence="1 2" key="1">
    <citation type="submission" date="2019-08" db="EMBL/GenBank/DDBJ databases">
        <authorList>
            <person name="Seo M.-J."/>
        </authorList>
    </citation>
    <scope>NUCLEOTIDE SEQUENCE [LARGE SCALE GENOMIC DNA]</scope>
    <source>
        <strain evidence="1 2">KIGAM108</strain>
    </source>
</reference>
<keyword evidence="2" id="KW-1185">Reference proteome</keyword>
<dbReference type="RefSeq" id="WP_149070395.1">
    <property type="nucleotide sequence ID" value="NZ_VTHL01000006.1"/>
</dbReference>
<dbReference type="Proteomes" id="UP000322791">
    <property type="component" value="Unassembled WGS sequence"/>
</dbReference>
<dbReference type="EMBL" id="VTHL01000006">
    <property type="protein sequence ID" value="TYZ10910.1"/>
    <property type="molecule type" value="Genomic_DNA"/>
</dbReference>
<dbReference type="AlphaFoldDB" id="A0A5D6V6G6"/>
<sequence>MPPITSPAYFAITYHARRRVLVGQWQRSIMPFELNQGYHRLLEVAEAYECRFWLVDTVRWQAPADAATVLWMIETFLPKLYPRLGDTVYLAFLMAPHQLAGVLTNHAIPPLAAINGTPYQLQRFTDEATALRWLRRCRTGR</sequence>
<accession>A0A5D6V6G6</accession>
<protein>
    <recommendedName>
        <fullName evidence="3">STAS/SEC14 domain-containing protein</fullName>
    </recommendedName>
</protein>
<evidence type="ECO:0008006" key="3">
    <source>
        <dbReference type="Google" id="ProtNLM"/>
    </source>
</evidence>
<name>A0A5D6V6G6_9BACT</name>